<protein>
    <submittedName>
        <fullName evidence="1">Uncharacterized protein</fullName>
    </submittedName>
</protein>
<name>A0ACB8YCM1_9ASTR</name>
<organism evidence="1 2">
    <name type="scientific">Smallanthus sonchifolius</name>
    <dbReference type="NCBI Taxonomy" id="185202"/>
    <lineage>
        <taxon>Eukaryota</taxon>
        <taxon>Viridiplantae</taxon>
        <taxon>Streptophyta</taxon>
        <taxon>Embryophyta</taxon>
        <taxon>Tracheophyta</taxon>
        <taxon>Spermatophyta</taxon>
        <taxon>Magnoliopsida</taxon>
        <taxon>eudicotyledons</taxon>
        <taxon>Gunneridae</taxon>
        <taxon>Pentapetalae</taxon>
        <taxon>asterids</taxon>
        <taxon>campanulids</taxon>
        <taxon>Asterales</taxon>
        <taxon>Asteraceae</taxon>
        <taxon>Asteroideae</taxon>
        <taxon>Heliantheae alliance</taxon>
        <taxon>Millerieae</taxon>
        <taxon>Smallanthus</taxon>
    </lineage>
</organism>
<accession>A0ACB8YCM1</accession>
<gene>
    <name evidence="1" type="ORF">L1987_83203</name>
</gene>
<sequence>MSEILVRHFPNGKNPLVKIGGVTHEIADKASNIKQLHDTVRARIVRMNKKVKQRVDCRRRFVKFEPGDLVWVHFRKERFPLKRRSKLSPRSDGPFKILEQINDNAYKVDLPGEYEDEDGIPSLRANFSQAEEDDDDRVIIHDNNHNSRGILVGFMAKSESFKVSCLGFDLVCSNIALPLILVVAFVELLKVGTRGHGSS</sequence>
<dbReference type="EMBL" id="CM042045">
    <property type="protein sequence ID" value="KAI3682873.1"/>
    <property type="molecule type" value="Genomic_DNA"/>
</dbReference>
<reference evidence="2" key="1">
    <citation type="journal article" date="2022" name="Mol. Ecol. Resour.">
        <title>The genomes of chicory, endive, great burdock and yacon provide insights into Asteraceae palaeo-polyploidization history and plant inulin production.</title>
        <authorList>
            <person name="Fan W."/>
            <person name="Wang S."/>
            <person name="Wang H."/>
            <person name="Wang A."/>
            <person name="Jiang F."/>
            <person name="Liu H."/>
            <person name="Zhao H."/>
            <person name="Xu D."/>
            <person name="Zhang Y."/>
        </authorList>
    </citation>
    <scope>NUCLEOTIDE SEQUENCE [LARGE SCALE GENOMIC DNA]</scope>
    <source>
        <strain evidence="2">cv. Yunnan</strain>
    </source>
</reference>
<comment type="caution">
    <text evidence="1">The sequence shown here is derived from an EMBL/GenBank/DDBJ whole genome shotgun (WGS) entry which is preliminary data.</text>
</comment>
<keyword evidence="2" id="KW-1185">Reference proteome</keyword>
<evidence type="ECO:0000313" key="2">
    <source>
        <dbReference type="Proteomes" id="UP001056120"/>
    </source>
</evidence>
<evidence type="ECO:0000313" key="1">
    <source>
        <dbReference type="EMBL" id="KAI3682873.1"/>
    </source>
</evidence>
<reference evidence="1 2" key="2">
    <citation type="journal article" date="2022" name="Mol. Ecol. Resour.">
        <title>The genomes of chicory, endive, great burdock and yacon provide insights into Asteraceae paleo-polyploidization history and plant inulin production.</title>
        <authorList>
            <person name="Fan W."/>
            <person name="Wang S."/>
            <person name="Wang H."/>
            <person name="Wang A."/>
            <person name="Jiang F."/>
            <person name="Liu H."/>
            <person name="Zhao H."/>
            <person name="Xu D."/>
            <person name="Zhang Y."/>
        </authorList>
    </citation>
    <scope>NUCLEOTIDE SEQUENCE [LARGE SCALE GENOMIC DNA]</scope>
    <source>
        <strain evidence="2">cv. Yunnan</strain>
        <tissue evidence="1">Leaves</tissue>
    </source>
</reference>
<dbReference type="Proteomes" id="UP001056120">
    <property type="component" value="Linkage Group LG28"/>
</dbReference>
<proteinExistence type="predicted"/>